<keyword evidence="2" id="KW-0732">Signal</keyword>
<feature type="chain" id="PRO_5003257218" evidence="2">
    <location>
        <begin position="22"/>
        <end position="176"/>
    </location>
</feature>
<dbReference type="OrthoDB" id="276591at2"/>
<reference evidence="4" key="1">
    <citation type="submission" date="2011-02" db="EMBL/GenBank/DDBJ databases">
        <title>The complete genome of Planctomyces brasiliensis DSM 5305.</title>
        <authorList>
            <person name="Lucas S."/>
            <person name="Copeland A."/>
            <person name="Lapidus A."/>
            <person name="Bruce D."/>
            <person name="Goodwin L."/>
            <person name="Pitluck S."/>
            <person name="Kyrpides N."/>
            <person name="Mavromatis K."/>
            <person name="Pagani I."/>
            <person name="Ivanova N."/>
            <person name="Ovchinnikova G."/>
            <person name="Lu M."/>
            <person name="Detter J.C."/>
            <person name="Han C."/>
            <person name="Land M."/>
            <person name="Hauser L."/>
            <person name="Markowitz V."/>
            <person name="Cheng J.-F."/>
            <person name="Hugenholtz P."/>
            <person name="Woyke T."/>
            <person name="Wu D."/>
            <person name="Tindall B."/>
            <person name="Pomrenke H.G."/>
            <person name="Brambilla E."/>
            <person name="Klenk H.-P."/>
            <person name="Eisen J.A."/>
        </authorList>
    </citation>
    <scope>NUCLEOTIDE SEQUENCE [LARGE SCALE GENOMIC DNA]</scope>
    <source>
        <strain evidence="4">ATCC 49424 / DSM 5305 / JCM 21570 / NBRC 103401 / IFAM 1448</strain>
    </source>
</reference>
<dbReference type="KEGG" id="pbs:Plabr_3625"/>
<evidence type="ECO:0000313" key="4">
    <source>
        <dbReference type="Proteomes" id="UP000006860"/>
    </source>
</evidence>
<dbReference type="STRING" id="756272.Plabr_3625"/>
<name>F0SQ45_RUBBR</name>
<evidence type="ECO:0000256" key="2">
    <source>
        <dbReference type="SAM" id="SignalP"/>
    </source>
</evidence>
<feature type="compositionally biased region" description="Basic and acidic residues" evidence="1">
    <location>
        <begin position="34"/>
        <end position="53"/>
    </location>
</feature>
<feature type="region of interest" description="Disordered" evidence="1">
    <location>
        <begin position="22"/>
        <end position="59"/>
    </location>
</feature>
<feature type="signal peptide" evidence="2">
    <location>
        <begin position="1"/>
        <end position="21"/>
    </location>
</feature>
<organism evidence="3 4">
    <name type="scientific">Rubinisphaera brasiliensis (strain ATCC 49424 / DSM 5305 / JCM 21570 / IAM 15109 / NBRC 103401 / IFAM 1448)</name>
    <name type="common">Planctomyces brasiliensis</name>
    <dbReference type="NCBI Taxonomy" id="756272"/>
    <lineage>
        <taxon>Bacteria</taxon>
        <taxon>Pseudomonadati</taxon>
        <taxon>Planctomycetota</taxon>
        <taxon>Planctomycetia</taxon>
        <taxon>Planctomycetales</taxon>
        <taxon>Planctomycetaceae</taxon>
        <taxon>Rubinisphaera</taxon>
    </lineage>
</organism>
<dbReference type="AlphaFoldDB" id="F0SQ45"/>
<accession>F0SQ45</accession>
<proteinExistence type="predicted"/>
<evidence type="ECO:0000256" key="1">
    <source>
        <dbReference type="SAM" id="MobiDB-lite"/>
    </source>
</evidence>
<keyword evidence="4" id="KW-1185">Reference proteome</keyword>
<sequence length="176" mass="18887">MRLKTNTLAIALLSSVFMVGCQPTSPPTDGPQPDLHEDHDQADGHDGHAHPEHGPNGGELFELGAEEYHAELLHDDDAQTVTINLLDSAAKEAVTIPDQEVTLNVKADGSGSQFKLTSTGEGEANSTFTSKDAKLIELLEGEHADITLVVTIAGKQYRGQMHHDHAHGEEGHDHAH</sequence>
<evidence type="ECO:0000313" key="3">
    <source>
        <dbReference type="EMBL" id="ADY61222.1"/>
    </source>
</evidence>
<dbReference type="eggNOG" id="ENOG50346SH">
    <property type="taxonomic scope" value="Bacteria"/>
</dbReference>
<dbReference type="RefSeq" id="WP_013629941.1">
    <property type="nucleotide sequence ID" value="NC_015174.1"/>
</dbReference>
<dbReference type="PROSITE" id="PS51257">
    <property type="entry name" value="PROKAR_LIPOPROTEIN"/>
    <property type="match status" value="1"/>
</dbReference>
<gene>
    <name evidence="3" type="ordered locus">Plabr_3625</name>
</gene>
<dbReference type="Proteomes" id="UP000006860">
    <property type="component" value="Chromosome"/>
</dbReference>
<dbReference type="EMBL" id="CP002546">
    <property type="protein sequence ID" value="ADY61222.1"/>
    <property type="molecule type" value="Genomic_DNA"/>
</dbReference>
<dbReference type="HOGENOM" id="CLU_130393_0_0_0"/>
<protein>
    <submittedName>
        <fullName evidence="3">Uncharacterized protein</fullName>
    </submittedName>
</protein>